<evidence type="ECO:0000313" key="17">
    <source>
        <dbReference type="EMBL" id="AZN42703.1"/>
    </source>
</evidence>
<feature type="modified residue" description="4-aspartylphosphate" evidence="13">
    <location>
        <position position="588"/>
    </location>
</feature>
<dbReference type="Gene3D" id="3.40.50.2300">
    <property type="match status" value="2"/>
</dbReference>
<dbReference type="Pfam" id="PF00512">
    <property type="entry name" value="HisKA"/>
    <property type="match status" value="1"/>
</dbReference>
<dbReference type="SMART" id="SM00387">
    <property type="entry name" value="HATPase_c"/>
    <property type="match status" value="1"/>
</dbReference>
<feature type="domain" description="Response regulatory" evidence="16">
    <location>
        <begin position="537"/>
        <end position="655"/>
    </location>
</feature>
<evidence type="ECO:0000259" key="15">
    <source>
        <dbReference type="PROSITE" id="PS50109"/>
    </source>
</evidence>
<dbReference type="InterPro" id="IPR004358">
    <property type="entry name" value="Sig_transdc_His_kin-like_C"/>
</dbReference>
<dbReference type="CDD" id="cd00082">
    <property type="entry name" value="HisKA"/>
    <property type="match status" value="1"/>
</dbReference>
<dbReference type="PROSITE" id="PS50109">
    <property type="entry name" value="HIS_KIN"/>
    <property type="match status" value="1"/>
</dbReference>
<dbReference type="SUPFAM" id="SSF55874">
    <property type="entry name" value="ATPase domain of HSP90 chaperone/DNA topoisomerase II/histidine kinase"/>
    <property type="match status" value="1"/>
</dbReference>
<evidence type="ECO:0000256" key="1">
    <source>
        <dbReference type="ARBA" id="ARBA00000085"/>
    </source>
</evidence>
<keyword evidence="14" id="KW-0812">Transmembrane</keyword>
<evidence type="ECO:0000256" key="14">
    <source>
        <dbReference type="SAM" id="Phobius"/>
    </source>
</evidence>
<dbReference type="PRINTS" id="PR00344">
    <property type="entry name" value="BCTRLSENSOR"/>
</dbReference>
<dbReference type="Gene3D" id="1.10.287.130">
    <property type="match status" value="1"/>
</dbReference>
<dbReference type="InterPro" id="IPR036097">
    <property type="entry name" value="HisK_dim/P_sf"/>
</dbReference>
<dbReference type="SMART" id="SM00448">
    <property type="entry name" value="REC"/>
    <property type="match status" value="2"/>
</dbReference>
<feature type="domain" description="Histidine kinase" evidence="15">
    <location>
        <begin position="297"/>
        <end position="518"/>
    </location>
</feature>
<evidence type="ECO:0000256" key="3">
    <source>
        <dbReference type="ARBA" id="ARBA00012438"/>
    </source>
</evidence>
<proteinExistence type="inferred from homology"/>
<feature type="modified residue" description="4-aspartylphosphate" evidence="13">
    <location>
        <position position="730"/>
    </location>
</feature>
<dbReference type="GO" id="GO:0000155">
    <property type="term" value="F:phosphorelay sensor kinase activity"/>
    <property type="evidence" value="ECO:0007669"/>
    <property type="project" value="InterPro"/>
</dbReference>
<feature type="transmembrane region" description="Helical" evidence="14">
    <location>
        <begin position="208"/>
        <end position="230"/>
    </location>
</feature>
<evidence type="ECO:0000256" key="13">
    <source>
        <dbReference type="PROSITE-ProRule" id="PRU00169"/>
    </source>
</evidence>
<keyword evidence="8" id="KW-0067">ATP-binding</keyword>
<sequence>MYVYFQTLCCRYAYLIGREVLGFIIMRISNWLKIILAVFVVLFSCMFSCLFLLNASFKNEADSVQRQIAFKQLGIELAAASDYLTNEARAYVQFGERVHADNYWREVNETKTRDKIVTQLAVLGAQANELKLIEQAKQYSDALVKTEAAAMDAATQGDFELARKLMFDKNYARDKQSIMNSIANFQSVMNERAQGEAKSAHSHAANMLKLTIVFSAAAFAILLGIFLLFLKKFKLGKVDIMMNDLIVNLQSVKKYKDHLEELVEQRTGELERKNVQLVEAKEVADAANRSKSQFIANMSHEIRTPINAIIGFNYLLQQSNLSNQQKVYVDKAVISAKVLLTIVNDILDFSKIEVGKMQLEEIDFDLYEVLSNISNIVSFKAYEKGLKLRFSVHHSVSQTLKGDPFRLSQILLNLTNNAIKFTEHGEVSINVSLQAATEAGGLLRFEVHDTGVGISKEHQMQLFREFSQADMSTTRRYGGTGLGLVICKNLAELMGGTIGCESELGVGSTFFFTARLDKSTEILLNVNRSRLDSMFLRVLLVCDNAEMHQVLQNQLEQFRFIVEHVRGEELMKGNRPIEQYNYDLVIVDRHLYTADPHELTDLIRIKQQSMVPILFLVSEYHETRSQEKGPVTGIDKLIYHPVSQSQLYNEIVDLIKLPRAQQETVQEEKTGQSFTSLRNADILLVEDNEINQIVAKTILEEIGARIIVANNGAEAIERFGEMYFDAVIMDLQMPVMDGIEATKAIRERYRDRNTPIIAMTADAMQDTKETVLAAGMDDYITKPFDPIELFSMLKRLLQR</sequence>
<evidence type="ECO:0000256" key="4">
    <source>
        <dbReference type="ARBA" id="ARBA00022553"/>
    </source>
</evidence>
<evidence type="ECO:0000256" key="7">
    <source>
        <dbReference type="ARBA" id="ARBA00022777"/>
    </source>
</evidence>
<evidence type="ECO:0000259" key="16">
    <source>
        <dbReference type="PROSITE" id="PS50110"/>
    </source>
</evidence>
<name>A0A3Q8X888_9BACL</name>
<dbReference type="GO" id="GO:0005524">
    <property type="term" value="F:ATP binding"/>
    <property type="evidence" value="ECO:0007669"/>
    <property type="project" value="UniProtKB-KW"/>
</dbReference>
<organism evidence="17 18">
    <name type="scientific">Paenibacillus albus</name>
    <dbReference type="NCBI Taxonomy" id="2495582"/>
    <lineage>
        <taxon>Bacteria</taxon>
        <taxon>Bacillati</taxon>
        <taxon>Bacillota</taxon>
        <taxon>Bacilli</taxon>
        <taxon>Bacillales</taxon>
        <taxon>Paenibacillaceae</taxon>
        <taxon>Paenibacillus</taxon>
    </lineage>
</organism>
<comment type="subunit">
    <text evidence="10">At low DSF concentrations, interacts with RpfF.</text>
</comment>
<dbReference type="AlphaFoldDB" id="A0A3Q8X888"/>
<feature type="transmembrane region" description="Helical" evidence="14">
    <location>
        <begin position="34"/>
        <end position="57"/>
    </location>
</feature>
<dbReference type="KEGG" id="palb:EJC50_25695"/>
<accession>A0A3Q8X888</accession>
<dbReference type="Pfam" id="PF02518">
    <property type="entry name" value="HATPase_c"/>
    <property type="match status" value="1"/>
</dbReference>
<protein>
    <recommendedName>
        <fullName evidence="12">Circadian input-output histidine kinase CikA</fullName>
        <ecNumber evidence="3">2.7.13.3</ecNumber>
    </recommendedName>
    <alternativeName>
        <fullName evidence="11">Sensory/regulatory protein RpfC</fullName>
    </alternativeName>
</protein>
<keyword evidence="9" id="KW-0902">Two-component regulatory system</keyword>
<dbReference type="PROSITE" id="PS50110">
    <property type="entry name" value="RESPONSE_REGULATORY"/>
    <property type="match status" value="2"/>
</dbReference>
<dbReference type="CDD" id="cd17546">
    <property type="entry name" value="REC_hyHK_CKI1_RcsC-like"/>
    <property type="match status" value="1"/>
</dbReference>
<dbReference type="CDD" id="cd16922">
    <property type="entry name" value="HATPase_EvgS-ArcB-TorS-like"/>
    <property type="match status" value="1"/>
</dbReference>
<evidence type="ECO:0000256" key="9">
    <source>
        <dbReference type="ARBA" id="ARBA00023012"/>
    </source>
</evidence>
<dbReference type="EC" id="2.7.13.3" evidence="3"/>
<evidence type="ECO:0000256" key="11">
    <source>
        <dbReference type="ARBA" id="ARBA00068150"/>
    </source>
</evidence>
<comment type="similarity">
    <text evidence="2">In the N-terminal section; belongs to the phytochrome family.</text>
</comment>
<evidence type="ECO:0000256" key="8">
    <source>
        <dbReference type="ARBA" id="ARBA00022840"/>
    </source>
</evidence>
<keyword evidence="14" id="KW-0472">Membrane</keyword>
<dbReference type="InterPro" id="IPR003594">
    <property type="entry name" value="HATPase_dom"/>
</dbReference>
<dbReference type="Gene3D" id="3.30.565.10">
    <property type="entry name" value="Histidine kinase-like ATPase, C-terminal domain"/>
    <property type="match status" value="1"/>
</dbReference>
<dbReference type="InterPro" id="IPR003661">
    <property type="entry name" value="HisK_dim/P_dom"/>
</dbReference>
<dbReference type="SUPFAM" id="SSF52172">
    <property type="entry name" value="CheY-like"/>
    <property type="match status" value="2"/>
</dbReference>
<gene>
    <name evidence="17" type="ORF">EJC50_25695</name>
</gene>
<dbReference type="PANTHER" id="PTHR45339">
    <property type="entry name" value="HYBRID SIGNAL TRANSDUCTION HISTIDINE KINASE J"/>
    <property type="match status" value="1"/>
</dbReference>
<keyword evidence="18" id="KW-1185">Reference proteome</keyword>
<evidence type="ECO:0000313" key="18">
    <source>
        <dbReference type="Proteomes" id="UP000272528"/>
    </source>
</evidence>
<evidence type="ECO:0000256" key="2">
    <source>
        <dbReference type="ARBA" id="ARBA00006402"/>
    </source>
</evidence>
<dbReference type="InterPro" id="IPR001789">
    <property type="entry name" value="Sig_transdc_resp-reg_receiver"/>
</dbReference>
<keyword evidence="14" id="KW-1133">Transmembrane helix</keyword>
<dbReference type="SUPFAM" id="SSF47384">
    <property type="entry name" value="Homodimeric domain of signal transducing histidine kinase"/>
    <property type="match status" value="1"/>
</dbReference>
<keyword evidence="4 13" id="KW-0597">Phosphoprotein</keyword>
<dbReference type="FunFam" id="1.10.287.130:FF:000002">
    <property type="entry name" value="Two-component osmosensing histidine kinase"/>
    <property type="match status" value="1"/>
</dbReference>
<dbReference type="InterPro" id="IPR036890">
    <property type="entry name" value="HATPase_C_sf"/>
</dbReference>
<dbReference type="InterPro" id="IPR011006">
    <property type="entry name" value="CheY-like_superfamily"/>
</dbReference>
<evidence type="ECO:0000256" key="12">
    <source>
        <dbReference type="ARBA" id="ARBA00074306"/>
    </source>
</evidence>
<keyword evidence="6" id="KW-0547">Nucleotide-binding</keyword>
<dbReference type="OrthoDB" id="9809348at2"/>
<comment type="catalytic activity">
    <reaction evidence="1">
        <text>ATP + protein L-histidine = ADP + protein N-phospho-L-histidine.</text>
        <dbReference type="EC" id="2.7.13.3"/>
    </reaction>
</comment>
<feature type="domain" description="Response regulatory" evidence="16">
    <location>
        <begin position="681"/>
        <end position="797"/>
    </location>
</feature>
<reference evidence="18" key="1">
    <citation type="submission" date="2018-12" db="EMBL/GenBank/DDBJ databases">
        <title>Genome sequence of Peanibacillus sp.</title>
        <authorList>
            <person name="Subramani G."/>
            <person name="Srinivasan S."/>
            <person name="Kim M.K."/>
        </authorList>
    </citation>
    <scope>NUCLEOTIDE SEQUENCE [LARGE SCALE GENOMIC DNA]</scope>
    <source>
        <strain evidence="18">18JY67-1</strain>
    </source>
</reference>
<dbReference type="Proteomes" id="UP000272528">
    <property type="component" value="Chromosome"/>
</dbReference>
<dbReference type="SMART" id="SM00388">
    <property type="entry name" value="HisKA"/>
    <property type="match status" value="1"/>
</dbReference>
<dbReference type="FunFam" id="3.30.565.10:FF:000010">
    <property type="entry name" value="Sensor histidine kinase RcsC"/>
    <property type="match status" value="1"/>
</dbReference>
<keyword evidence="7" id="KW-0418">Kinase</keyword>
<dbReference type="InterPro" id="IPR005467">
    <property type="entry name" value="His_kinase_dom"/>
</dbReference>
<evidence type="ECO:0000256" key="10">
    <source>
        <dbReference type="ARBA" id="ARBA00064003"/>
    </source>
</evidence>
<dbReference type="EMBL" id="CP034437">
    <property type="protein sequence ID" value="AZN42703.1"/>
    <property type="molecule type" value="Genomic_DNA"/>
</dbReference>
<evidence type="ECO:0000256" key="6">
    <source>
        <dbReference type="ARBA" id="ARBA00022741"/>
    </source>
</evidence>
<dbReference type="PANTHER" id="PTHR45339:SF1">
    <property type="entry name" value="HYBRID SIGNAL TRANSDUCTION HISTIDINE KINASE J"/>
    <property type="match status" value="1"/>
</dbReference>
<dbReference type="Pfam" id="PF00072">
    <property type="entry name" value="Response_reg"/>
    <property type="match status" value="1"/>
</dbReference>
<feature type="transmembrane region" description="Helical" evidence="14">
    <location>
        <begin position="12"/>
        <end position="28"/>
    </location>
</feature>
<keyword evidence="5" id="KW-0808">Transferase</keyword>
<evidence type="ECO:0000256" key="5">
    <source>
        <dbReference type="ARBA" id="ARBA00022679"/>
    </source>
</evidence>